<reference evidence="17" key="1">
    <citation type="submission" date="2021-01" db="EMBL/GenBank/DDBJ databases">
        <authorList>
            <person name="Corre E."/>
            <person name="Pelletier E."/>
            <person name="Niang G."/>
            <person name="Scheremetjew M."/>
            <person name="Finn R."/>
            <person name="Kale V."/>
            <person name="Holt S."/>
            <person name="Cochrane G."/>
            <person name="Meng A."/>
            <person name="Brown T."/>
            <person name="Cohen L."/>
        </authorList>
    </citation>
    <scope>NUCLEOTIDE SEQUENCE</scope>
    <source>
        <strain evidence="17">B650</strain>
    </source>
</reference>
<sequence>MNTAFIAAGSQYKQQLPQLTHNQQVAKLYRHSLKVLGSWAVDRTVFIEEASKLRARFDANRNCAPDKANRFLREGKEELQEYTHPDPYRIPFMPGGSMFMRNPPLPMDVCFPDGDIPADAPKVTLNPDMSICKEETGKSAVGQVLVDFTSKSMA</sequence>
<keyword evidence="11" id="KW-0007">Acetylation</keyword>
<name>A0A7S2KZH1_9STRA</name>
<evidence type="ECO:0000256" key="5">
    <source>
        <dbReference type="ARBA" id="ARBA00018684"/>
    </source>
</evidence>
<evidence type="ECO:0000256" key="10">
    <source>
        <dbReference type="ARBA" id="ARBA00022982"/>
    </source>
</evidence>
<evidence type="ECO:0000256" key="7">
    <source>
        <dbReference type="ARBA" id="ARBA00022553"/>
    </source>
</evidence>
<evidence type="ECO:0000256" key="3">
    <source>
        <dbReference type="ARBA" id="ARBA00009508"/>
    </source>
</evidence>
<evidence type="ECO:0000256" key="12">
    <source>
        <dbReference type="ARBA" id="ARBA00023128"/>
    </source>
</evidence>
<dbReference type="InterPro" id="IPR008011">
    <property type="entry name" value="Complex1_LYR_dom"/>
</dbReference>
<evidence type="ECO:0000256" key="8">
    <source>
        <dbReference type="ARBA" id="ARBA00022660"/>
    </source>
</evidence>
<evidence type="ECO:0000256" key="9">
    <source>
        <dbReference type="ARBA" id="ARBA00022792"/>
    </source>
</evidence>
<keyword evidence="13" id="KW-0472">Membrane</keyword>
<dbReference type="GO" id="GO:0006120">
    <property type="term" value="P:mitochondrial electron transport, NADH to ubiquinone"/>
    <property type="evidence" value="ECO:0007669"/>
    <property type="project" value="InterPro"/>
</dbReference>
<keyword evidence="12" id="KW-0496">Mitochondrion</keyword>
<evidence type="ECO:0000313" key="17">
    <source>
        <dbReference type="EMBL" id="CAD9591308.1"/>
    </source>
</evidence>
<keyword evidence="10" id="KW-0249">Electron transport</keyword>
<evidence type="ECO:0000256" key="15">
    <source>
        <dbReference type="ARBA" id="ARBA00032528"/>
    </source>
</evidence>
<comment type="similarity">
    <text evidence="3">Belongs to the complex I LYR family.</text>
</comment>
<evidence type="ECO:0000256" key="4">
    <source>
        <dbReference type="ARBA" id="ARBA00011790"/>
    </source>
</evidence>
<evidence type="ECO:0000256" key="11">
    <source>
        <dbReference type="ARBA" id="ARBA00022990"/>
    </source>
</evidence>
<dbReference type="InterPro" id="IPR045292">
    <property type="entry name" value="Complex1_LYR_NDUFB9_LYRM3"/>
</dbReference>
<dbReference type="EMBL" id="HBGY01021437">
    <property type="protein sequence ID" value="CAD9591308.1"/>
    <property type="molecule type" value="Transcribed_RNA"/>
</dbReference>
<evidence type="ECO:0000256" key="2">
    <source>
        <dbReference type="ARBA" id="ARBA00004443"/>
    </source>
</evidence>
<keyword evidence="6" id="KW-0813">Transport</keyword>
<keyword evidence="7" id="KW-0597">Phosphoprotein</keyword>
<comment type="subcellular location">
    <subcellularLocation>
        <location evidence="2">Mitochondrion inner membrane</location>
        <topology evidence="2">Peripheral membrane protein</topology>
        <orientation evidence="2">Matrix side</orientation>
    </subcellularLocation>
</comment>
<accession>A0A7S2KZH1</accession>
<gene>
    <name evidence="17" type="ORF">LDAN0321_LOCUS13499</name>
</gene>
<organism evidence="17">
    <name type="scientific">Leptocylindrus danicus</name>
    <dbReference type="NCBI Taxonomy" id="163516"/>
    <lineage>
        <taxon>Eukaryota</taxon>
        <taxon>Sar</taxon>
        <taxon>Stramenopiles</taxon>
        <taxon>Ochrophyta</taxon>
        <taxon>Bacillariophyta</taxon>
        <taxon>Coscinodiscophyceae</taxon>
        <taxon>Chaetocerotophycidae</taxon>
        <taxon>Leptocylindrales</taxon>
        <taxon>Leptocylindraceae</taxon>
        <taxon>Leptocylindrus</taxon>
    </lineage>
</organism>
<dbReference type="Pfam" id="PF05347">
    <property type="entry name" value="Complex1_LYR"/>
    <property type="match status" value="1"/>
</dbReference>
<dbReference type="PANTHER" id="PTHR12868">
    <property type="entry name" value="NADH-UBIQUINONE OXIDOREDUCTASE B22 SUBUNIT"/>
    <property type="match status" value="1"/>
</dbReference>
<dbReference type="GO" id="GO:0005743">
    <property type="term" value="C:mitochondrial inner membrane"/>
    <property type="evidence" value="ECO:0007669"/>
    <property type="project" value="UniProtKB-SubCell"/>
</dbReference>
<keyword evidence="8" id="KW-0679">Respiratory chain</keyword>
<evidence type="ECO:0000256" key="14">
    <source>
        <dbReference type="ARBA" id="ARBA00030192"/>
    </source>
</evidence>
<dbReference type="PANTHER" id="PTHR12868:SF0">
    <property type="entry name" value="NADH DEHYDROGENASE [UBIQUINONE] 1 BETA SUBCOMPLEX SUBUNIT 9"/>
    <property type="match status" value="1"/>
</dbReference>
<dbReference type="AlphaFoldDB" id="A0A7S2KZH1"/>
<feature type="domain" description="Complex 1 LYR protein" evidence="16">
    <location>
        <begin position="23"/>
        <end position="81"/>
    </location>
</feature>
<evidence type="ECO:0000256" key="13">
    <source>
        <dbReference type="ARBA" id="ARBA00023136"/>
    </source>
</evidence>
<dbReference type="CDD" id="cd20263">
    <property type="entry name" value="Complex1_LYR_NDUFB9_LYRM3"/>
    <property type="match status" value="1"/>
</dbReference>
<comment type="function">
    <text evidence="1">Accessory subunit of the mitochondrial membrane respiratory chain NADH dehydrogenase (Complex I), that is believed to be not involved in catalysis. Complex I functions in the transfer of electrons from NADH to the respiratory chain. The immediate electron acceptor for the enzyme is believed to be ubiquinone.</text>
</comment>
<protein>
    <recommendedName>
        <fullName evidence="5">NADH dehydrogenase [ubiquinone] 1 beta subcomplex subunit 9</fullName>
    </recommendedName>
    <alternativeName>
        <fullName evidence="14">Complex I-B22</fullName>
    </alternativeName>
    <alternativeName>
        <fullName evidence="15">NADH-ubiquinone oxidoreductase B22 subunit</fullName>
    </alternativeName>
</protein>
<evidence type="ECO:0000256" key="6">
    <source>
        <dbReference type="ARBA" id="ARBA00022448"/>
    </source>
</evidence>
<evidence type="ECO:0000256" key="1">
    <source>
        <dbReference type="ARBA" id="ARBA00002920"/>
    </source>
</evidence>
<comment type="subunit">
    <text evidence="4">Mammalian complex I is composed of 45 different subunits.</text>
</comment>
<proteinExistence type="inferred from homology"/>
<dbReference type="InterPro" id="IPR033034">
    <property type="entry name" value="NDUFB9"/>
</dbReference>
<evidence type="ECO:0000259" key="16">
    <source>
        <dbReference type="Pfam" id="PF05347"/>
    </source>
</evidence>
<keyword evidence="9" id="KW-0999">Mitochondrion inner membrane</keyword>